<sequence>MLRTALRPRFLWLLVVALLIAVLGIIAGRWQWSVARDVARADAVRAVQERPVRPLTDVVAPHATFPDEGSGQQVSTRGEYTGDPLVVVNRRFDDAKVSWVLDRFVVDGTGANLVVVRGWIPAGEDPPSAPDGTVDLVGSLAPPEPPDQSGGSADGELTSVDIAQLVNVWDGDIYNGFVFAISEDGSASADGLERVPPPLPDTSLQFRNVMYAGQWWLFSAFALWMWIKMVRQAARADQDEAEESAKSMEEST</sequence>
<feature type="region of interest" description="Disordered" evidence="2">
    <location>
        <begin position="122"/>
        <end position="155"/>
    </location>
</feature>
<dbReference type="RefSeq" id="WP_130628472.1">
    <property type="nucleotide sequence ID" value="NZ_CP036164.1"/>
</dbReference>
<gene>
    <name evidence="3" type="ORF">EXU32_02480</name>
</gene>
<dbReference type="STRING" id="1216970.GCA_001570985_01438"/>
<proteinExistence type="inferred from homology"/>
<evidence type="ECO:0000256" key="2">
    <source>
        <dbReference type="SAM" id="MobiDB-lite"/>
    </source>
</evidence>
<evidence type="ECO:0000313" key="4">
    <source>
        <dbReference type="Proteomes" id="UP000290408"/>
    </source>
</evidence>
<evidence type="ECO:0000313" key="3">
    <source>
        <dbReference type="EMBL" id="QBF45232.1"/>
    </source>
</evidence>
<dbReference type="KEGG" id="jli:EXU32_02480"/>
<keyword evidence="4" id="KW-1185">Reference proteome</keyword>
<dbReference type="CDD" id="cd06662">
    <property type="entry name" value="SURF1"/>
    <property type="match status" value="1"/>
</dbReference>
<dbReference type="Proteomes" id="UP000290408">
    <property type="component" value="Chromosome"/>
</dbReference>
<accession>A0A4P6MRJ8</accession>
<protein>
    <recommendedName>
        <fullName evidence="1">SURF1-like protein</fullName>
    </recommendedName>
</protein>
<keyword evidence="1" id="KW-0472">Membrane</keyword>
<name>A0A4P6MRJ8_9MICO</name>
<dbReference type="OrthoDB" id="3266379at2"/>
<dbReference type="PROSITE" id="PS50895">
    <property type="entry name" value="SURF1"/>
    <property type="match status" value="1"/>
</dbReference>
<organism evidence="3 4">
    <name type="scientific">Janibacter limosus</name>
    <dbReference type="NCBI Taxonomy" id="53458"/>
    <lineage>
        <taxon>Bacteria</taxon>
        <taxon>Bacillati</taxon>
        <taxon>Actinomycetota</taxon>
        <taxon>Actinomycetes</taxon>
        <taxon>Micrococcales</taxon>
        <taxon>Intrasporangiaceae</taxon>
        <taxon>Janibacter</taxon>
    </lineage>
</organism>
<dbReference type="GO" id="GO:0005886">
    <property type="term" value="C:plasma membrane"/>
    <property type="evidence" value="ECO:0007669"/>
    <property type="project" value="UniProtKB-SubCell"/>
</dbReference>
<comment type="subcellular location">
    <subcellularLocation>
        <location evidence="1">Cell membrane</location>
        <topology evidence="1">Multi-pass membrane protein</topology>
    </subcellularLocation>
</comment>
<dbReference type="EMBL" id="CP036164">
    <property type="protein sequence ID" value="QBF45232.1"/>
    <property type="molecule type" value="Genomic_DNA"/>
</dbReference>
<dbReference type="InterPro" id="IPR002994">
    <property type="entry name" value="Surf1/Shy1"/>
</dbReference>
<dbReference type="AlphaFoldDB" id="A0A4P6MRJ8"/>
<evidence type="ECO:0000256" key="1">
    <source>
        <dbReference type="RuleBase" id="RU363076"/>
    </source>
</evidence>
<reference evidence="3 4" key="1">
    <citation type="submission" date="2019-02" db="EMBL/GenBank/DDBJ databases">
        <title>Genomic data mining of an Antarctic deep-sea actinobacterium, Janibacterlimosus P3-3-X1.</title>
        <authorList>
            <person name="Liao L."/>
            <person name="Chen B."/>
        </authorList>
    </citation>
    <scope>NUCLEOTIDE SEQUENCE [LARGE SCALE GENOMIC DNA]</scope>
    <source>
        <strain evidence="3 4">P3-3-X1</strain>
    </source>
</reference>
<dbReference type="Pfam" id="PF02104">
    <property type="entry name" value="SURF1"/>
    <property type="match status" value="1"/>
</dbReference>
<keyword evidence="1" id="KW-1003">Cell membrane</keyword>
<comment type="similarity">
    <text evidence="1">Belongs to the SURF1 family.</text>
</comment>